<organism evidence="1 2">
    <name type="scientific">Asanoa iriomotensis</name>
    <dbReference type="NCBI Taxonomy" id="234613"/>
    <lineage>
        <taxon>Bacteria</taxon>
        <taxon>Bacillati</taxon>
        <taxon>Actinomycetota</taxon>
        <taxon>Actinomycetes</taxon>
        <taxon>Micromonosporales</taxon>
        <taxon>Micromonosporaceae</taxon>
        <taxon>Asanoa</taxon>
    </lineage>
</organism>
<evidence type="ECO:0000313" key="1">
    <source>
        <dbReference type="EMBL" id="GIF58556.1"/>
    </source>
</evidence>
<name>A0ABQ4C7X6_9ACTN</name>
<sequence>MSDRELLEHIRATPWIAQALAEFDFDLSRVDNGPAEEVHLASGERLEMIAGDAAGGAFMLAGDGADRPVVYVGSEGEGGLIATTLRDALALIVGLSSIHDATAHPLGDDGGAKLRAWLAEADDEIRADWPDLDAARQRLRTELRLPAGTDLLADLHAAAADDRYRPISDAGDAYEAMVH</sequence>
<keyword evidence="2" id="KW-1185">Reference proteome</keyword>
<evidence type="ECO:0008006" key="3">
    <source>
        <dbReference type="Google" id="ProtNLM"/>
    </source>
</evidence>
<protein>
    <recommendedName>
        <fullName evidence="3">SUKH-4 immunity protein of toxin-antitoxin system</fullName>
    </recommendedName>
</protein>
<evidence type="ECO:0000313" key="2">
    <source>
        <dbReference type="Proteomes" id="UP000624325"/>
    </source>
</evidence>
<dbReference type="RefSeq" id="WP_203705174.1">
    <property type="nucleotide sequence ID" value="NZ_BAAALU010000003.1"/>
</dbReference>
<reference evidence="1 2" key="1">
    <citation type="submission" date="2021-01" db="EMBL/GenBank/DDBJ databases">
        <title>Whole genome shotgun sequence of Asanoa iriomotensis NBRC 100142.</title>
        <authorList>
            <person name="Komaki H."/>
            <person name="Tamura T."/>
        </authorList>
    </citation>
    <scope>NUCLEOTIDE SEQUENCE [LARGE SCALE GENOMIC DNA]</scope>
    <source>
        <strain evidence="1 2">NBRC 100142</strain>
    </source>
</reference>
<dbReference type="Proteomes" id="UP000624325">
    <property type="component" value="Unassembled WGS sequence"/>
</dbReference>
<accession>A0ABQ4C7X6</accession>
<dbReference type="EMBL" id="BONC01000034">
    <property type="protein sequence ID" value="GIF58556.1"/>
    <property type="molecule type" value="Genomic_DNA"/>
</dbReference>
<proteinExistence type="predicted"/>
<gene>
    <name evidence="1" type="ORF">Air01nite_46510</name>
</gene>
<comment type="caution">
    <text evidence="1">The sequence shown here is derived from an EMBL/GenBank/DDBJ whole genome shotgun (WGS) entry which is preliminary data.</text>
</comment>